<dbReference type="EMBL" id="BQKB01000085">
    <property type="protein sequence ID" value="GJM54298.1"/>
    <property type="molecule type" value="Genomic_DNA"/>
</dbReference>
<reference evidence="2 5" key="1">
    <citation type="submission" date="2021-11" db="EMBL/GenBank/DDBJ databases">
        <title>Draft genome sequence of Capnocytophaga sp. strain KC07075 isolated from cat oral cavity.</title>
        <authorList>
            <person name="Suzuki M."/>
            <person name="Imaoka K."/>
            <person name="Kimura M."/>
            <person name="Morikawa S."/>
            <person name="Maeda K."/>
        </authorList>
    </citation>
    <scope>NUCLEOTIDE SEQUENCE</scope>
    <source>
        <strain evidence="2">KC07075</strain>
        <strain evidence="3 5">KC07079</strain>
    </source>
</reference>
<evidence type="ECO:0000313" key="3">
    <source>
        <dbReference type="EMBL" id="GJM54298.1"/>
    </source>
</evidence>
<feature type="domain" description="TPM" evidence="1">
    <location>
        <begin position="5"/>
        <end position="121"/>
    </location>
</feature>
<proteinExistence type="predicted"/>
<keyword evidence="5" id="KW-1185">Reference proteome</keyword>
<dbReference type="Gene3D" id="3.10.310.50">
    <property type="match status" value="1"/>
</dbReference>
<protein>
    <recommendedName>
        <fullName evidence="1">TPM domain-containing protein</fullName>
    </recommendedName>
</protein>
<accession>A0AAV5AXG8</accession>
<evidence type="ECO:0000313" key="2">
    <source>
        <dbReference type="EMBL" id="GJM51394.1"/>
    </source>
</evidence>
<organism evidence="2 4">
    <name type="scientific">Capnocytophaga catalasegens</name>
    <dbReference type="NCBI Taxonomy" id="1004260"/>
    <lineage>
        <taxon>Bacteria</taxon>
        <taxon>Pseudomonadati</taxon>
        <taxon>Bacteroidota</taxon>
        <taxon>Flavobacteriia</taxon>
        <taxon>Flavobacteriales</taxon>
        <taxon>Flavobacteriaceae</taxon>
        <taxon>Capnocytophaga</taxon>
    </lineage>
</organism>
<dbReference type="EMBL" id="BQKA01000052">
    <property type="protein sequence ID" value="GJM51394.1"/>
    <property type="molecule type" value="Genomic_DNA"/>
</dbReference>
<dbReference type="PANTHER" id="PTHR30373">
    <property type="entry name" value="UPF0603 PROTEIN YGCG"/>
    <property type="match status" value="1"/>
</dbReference>
<sequence length="147" mass="16760">MENIEDFLTSEQEQAVVQAIRTAEKNTSGEIRVHLEKDTSTDTLQRAVEVFHILEMDQTTQRNGVLFYVAVMGKKFAIYGDEGINAVVPADFWEETKKIMQEYFVQNNFSQGLIEGILKAGEQLKHYFPYSKTDTNELSDEISKGTI</sequence>
<gene>
    <name evidence="2" type="ORF">RCZ15_23670</name>
    <name evidence="3" type="ORF">RCZ16_26140</name>
</gene>
<dbReference type="PANTHER" id="PTHR30373:SF8">
    <property type="entry name" value="BLL7265 PROTEIN"/>
    <property type="match status" value="1"/>
</dbReference>
<comment type="caution">
    <text evidence="2">The sequence shown here is derived from an EMBL/GenBank/DDBJ whole genome shotgun (WGS) entry which is preliminary data.</text>
</comment>
<dbReference type="RefSeq" id="WP_264847741.1">
    <property type="nucleotide sequence ID" value="NZ_BPMA01000071.1"/>
</dbReference>
<dbReference type="Proteomes" id="UP001207736">
    <property type="component" value="Unassembled WGS sequence"/>
</dbReference>
<dbReference type="AlphaFoldDB" id="A0AAV5AXG8"/>
<name>A0AAV5AXG8_9FLAO</name>
<dbReference type="Pfam" id="PF04536">
    <property type="entry name" value="TPM_phosphatase"/>
    <property type="match status" value="1"/>
</dbReference>
<evidence type="ECO:0000259" key="1">
    <source>
        <dbReference type="Pfam" id="PF04536"/>
    </source>
</evidence>
<dbReference type="InterPro" id="IPR007621">
    <property type="entry name" value="TPM_dom"/>
</dbReference>
<dbReference type="Proteomes" id="UP001208692">
    <property type="component" value="Unassembled WGS sequence"/>
</dbReference>
<evidence type="ECO:0000313" key="5">
    <source>
        <dbReference type="Proteomes" id="UP001208692"/>
    </source>
</evidence>
<evidence type="ECO:0000313" key="4">
    <source>
        <dbReference type="Proteomes" id="UP001207736"/>
    </source>
</evidence>